<keyword evidence="2" id="KW-1185">Reference proteome</keyword>
<dbReference type="EMBL" id="AP024849">
    <property type="protein sequence ID" value="BCZ47308.1"/>
    <property type="molecule type" value="Genomic_DNA"/>
</dbReference>
<proteinExistence type="predicted"/>
<name>A0ABN6J0M8_9CLOT</name>
<gene>
    <name evidence="1" type="ORF">psyc5s11_33750</name>
</gene>
<sequence>MAIKHTSREQQKKLLHMLISKITISQTREIESIELNINDNLIMYLSNRGEPILDDNGGGSPSYFVYRRKLMINPVNIKICI</sequence>
<accession>A0ABN6J0M8</accession>
<dbReference type="Proteomes" id="UP000824633">
    <property type="component" value="Chromosome"/>
</dbReference>
<organism evidence="1 2">
    <name type="scientific">Clostridium gelidum</name>
    <dbReference type="NCBI Taxonomy" id="704125"/>
    <lineage>
        <taxon>Bacteria</taxon>
        <taxon>Bacillati</taxon>
        <taxon>Bacillota</taxon>
        <taxon>Clostridia</taxon>
        <taxon>Eubacteriales</taxon>
        <taxon>Clostridiaceae</taxon>
        <taxon>Clostridium</taxon>
    </lineage>
</organism>
<reference evidence="2" key="1">
    <citation type="submission" date="2021-07" db="EMBL/GenBank/DDBJ databases">
        <title>Complete genome sequencing of a Clostridium isolate.</title>
        <authorList>
            <person name="Ueki A."/>
            <person name="Tonouchi A."/>
        </authorList>
    </citation>
    <scope>NUCLEOTIDE SEQUENCE [LARGE SCALE GENOMIC DNA]</scope>
    <source>
        <strain evidence="2">C5S11</strain>
    </source>
</reference>
<evidence type="ECO:0000313" key="1">
    <source>
        <dbReference type="EMBL" id="BCZ47308.1"/>
    </source>
</evidence>
<evidence type="ECO:0000313" key="2">
    <source>
        <dbReference type="Proteomes" id="UP000824633"/>
    </source>
</evidence>
<dbReference type="RefSeq" id="WP_224033661.1">
    <property type="nucleotide sequence ID" value="NZ_AP024849.1"/>
</dbReference>
<protein>
    <submittedName>
        <fullName evidence="1">Uncharacterized protein</fullName>
    </submittedName>
</protein>